<gene>
    <name evidence="2" type="ORF">H920_08298</name>
</gene>
<evidence type="ECO:0000256" key="1">
    <source>
        <dbReference type="SAM" id="MobiDB-lite"/>
    </source>
</evidence>
<organism evidence="2 3">
    <name type="scientific">Fukomys damarensis</name>
    <name type="common">Damaraland mole rat</name>
    <name type="synonym">Cryptomys damarensis</name>
    <dbReference type="NCBI Taxonomy" id="885580"/>
    <lineage>
        <taxon>Eukaryota</taxon>
        <taxon>Metazoa</taxon>
        <taxon>Chordata</taxon>
        <taxon>Craniata</taxon>
        <taxon>Vertebrata</taxon>
        <taxon>Euteleostomi</taxon>
        <taxon>Mammalia</taxon>
        <taxon>Eutheria</taxon>
        <taxon>Euarchontoglires</taxon>
        <taxon>Glires</taxon>
        <taxon>Rodentia</taxon>
        <taxon>Hystricomorpha</taxon>
        <taxon>Bathyergidae</taxon>
        <taxon>Fukomys</taxon>
    </lineage>
</organism>
<evidence type="ECO:0000313" key="2">
    <source>
        <dbReference type="EMBL" id="KFO30267.1"/>
    </source>
</evidence>
<dbReference type="EMBL" id="KN122458">
    <property type="protein sequence ID" value="KFO30267.1"/>
    <property type="molecule type" value="Genomic_DNA"/>
</dbReference>
<feature type="region of interest" description="Disordered" evidence="1">
    <location>
        <begin position="103"/>
        <end position="130"/>
    </location>
</feature>
<proteinExistence type="predicted"/>
<accession>A0A091DGT9</accession>
<name>A0A091DGT9_FUKDA</name>
<evidence type="ECO:0000313" key="3">
    <source>
        <dbReference type="Proteomes" id="UP000028990"/>
    </source>
</evidence>
<dbReference type="Proteomes" id="UP000028990">
    <property type="component" value="Unassembled WGS sequence"/>
</dbReference>
<dbReference type="AlphaFoldDB" id="A0A091DGT9"/>
<keyword evidence="3" id="KW-1185">Reference proteome</keyword>
<sequence>MLGTRRAALEPQGQAGLWGGGDGSVRALRKKLSPKEPGVNVEIAGPLRAPGASLAVSIAGLGATFKAAVRCDCKARLALLTSLAQLRHSCPWGHSGAPSQIHRWSWGGHRKPVTVVQGGSGEQDGAEAGE</sequence>
<reference evidence="2 3" key="1">
    <citation type="submission" date="2013-11" db="EMBL/GenBank/DDBJ databases">
        <title>The Damaraland mole rat (Fukomys damarensis) genome and evolution of African mole rats.</title>
        <authorList>
            <person name="Gladyshev V.N."/>
            <person name="Fang X."/>
        </authorList>
    </citation>
    <scope>NUCLEOTIDE SEQUENCE [LARGE SCALE GENOMIC DNA]</scope>
    <source>
        <tissue evidence="2">Liver</tissue>
    </source>
</reference>
<protein>
    <submittedName>
        <fullName evidence="2">Uncharacterized protein</fullName>
    </submittedName>
</protein>